<gene>
    <name evidence="2" type="ORF">LV85_00386</name>
</gene>
<dbReference type="AlphaFoldDB" id="A0A2W7RIH7"/>
<keyword evidence="1" id="KW-0472">Membrane</keyword>
<comment type="caution">
    <text evidence="2">The sequence shown here is derived from an EMBL/GenBank/DDBJ whole genome shotgun (WGS) entry which is preliminary data.</text>
</comment>
<evidence type="ECO:0000313" key="3">
    <source>
        <dbReference type="Proteomes" id="UP000248882"/>
    </source>
</evidence>
<keyword evidence="3" id="KW-1185">Reference proteome</keyword>
<feature type="transmembrane region" description="Helical" evidence="1">
    <location>
        <begin position="47"/>
        <end position="63"/>
    </location>
</feature>
<feature type="transmembrane region" description="Helical" evidence="1">
    <location>
        <begin position="7"/>
        <end position="27"/>
    </location>
</feature>
<dbReference type="Proteomes" id="UP000248882">
    <property type="component" value="Unassembled WGS sequence"/>
</dbReference>
<organism evidence="2 3">
    <name type="scientific">Algoriphagus chordae</name>
    <dbReference type="NCBI Taxonomy" id="237019"/>
    <lineage>
        <taxon>Bacteria</taxon>
        <taxon>Pseudomonadati</taxon>
        <taxon>Bacteroidota</taxon>
        <taxon>Cytophagia</taxon>
        <taxon>Cytophagales</taxon>
        <taxon>Cyclobacteriaceae</taxon>
        <taxon>Algoriphagus</taxon>
    </lineage>
</organism>
<dbReference type="EMBL" id="QKZT01000001">
    <property type="protein sequence ID" value="PZX58200.1"/>
    <property type="molecule type" value="Genomic_DNA"/>
</dbReference>
<name>A0A2W7RIH7_9BACT</name>
<proteinExistence type="predicted"/>
<sequence>MKKIVKGFIWVLAIIYGLNALYILFFMSSEDDFDLLVFEGVSKWTAGFSYLVFAIVLFLSIKFEKKKEV</sequence>
<protein>
    <submittedName>
        <fullName evidence="2">Uncharacterized protein</fullName>
    </submittedName>
</protein>
<evidence type="ECO:0000313" key="2">
    <source>
        <dbReference type="EMBL" id="PZX58200.1"/>
    </source>
</evidence>
<accession>A0A2W7RIH7</accession>
<keyword evidence="1" id="KW-0812">Transmembrane</keyword>
<evidence type="ECO:0000256" key="1">
    <source>
        <dbReference type="SAM" id="Phobius"/>
    </source>
</evidence>
<reference evidence="2 3" key="1">
    <citation type="submission" date="2018-06" db="EMBL/GenBank/DDBJ databases">
        <title>Genomic Encyclopedia of Archaeal and Bacterial Type Strains, Phase II (KMG-II): from individual species to whole genera.</title>
        <authorList>
            <person name="Goeker M."/>
        </authorList>
    </citation>
    <scope>NUCLEOTIDE SEQUENCE [LARGE SCALE GENOMIC DNA]</scope>
    <source>
        <strain evidence="2 3">DSM 19830</strain>
    </source>
</reference>
<keyword evidence="1" id="KW-1133">Transmembrane helix</keyword>